<feature type="transmembrane region" description="Helical" evidence="2">
    <location>
        <begin position="37"/>
        <end position="64"/>
    </location>
</feature>
<feature type="compositionally biased region" description="Basic and acidic residues" evidence="1">
    <location>
        <begin position="265"/>
        <end position="274"/>
    </location>
</feature>
<proteinExistence type="predicted"/>
<dbReference type="Proteomes" id="UP000225706">
    <property type="component" value="Unassembled WGS sequence"/>
</dbReference>
<dbReference type="EMBL" id="LSMT01000008">
    <property type="protein sequence ID" value="PFX33800.1"/>
    <property type="molecule type" value="Genomic_DNA"/>
</dbReference>
<dbReference type="AlphaFoldDB" id="A0A2B4SY43"/>
<sequence length="403" mass="44850">MFLVVASQSQTNKNTYTWSAHCLSGLQSKKMVEAEPWVIGLVAGLAALILVLICILAIFCVLWARKDSQRRRDEREEQRRQRLAALASRNSDFMGIQSNSASMASSNNNTNWVLKEKPHDLLSSPPSLTRAAGNEPFIVGKSMVKYSNELDRSNSLRPGTPQRYVSHNEAEQRMVRLGMIPPRRDEFNGHFPAGYYTEPGRGKSQKGRSKSLDIDESIRYRLEVPQGVTMPRPVGYVNGNIPPGYLTEPGRAKSPAGKGKGGKRGSRELEKQRFRHNSEVLVPVSEEVQLWPLEQSQPSFTLPEEDYNTTGATWYLSQTNDAQGLSSARSEGSLYPHSSSQNYPRHGPQTNNTQNVNGMIVSGSIPPDVPPPTSPALMEQYYDAQDTTRIKRVKRVGVPTLPN</sequence>
<protein>
    <submittedName>
        <fullName evidence="3">Uncharacterized protein</fullName>
    </submittedName>
</protein>
<evidence type="ECO:0000256" key="2">
    <source>
        <dbReference type="SAM" id="Phobius"/>
    </source>
</evidence>
<keyword evidence="2" id="KW-1133">Transmembrane helix</keyword>
<keyword evidence="4" id="KW-1185">Reference proteome</keyword>
<evidence type="ECO:0000256" key="1">
    <source>
        <dbReference type="SAM" id="MobiDB-lite"/>
    </source>
</evidence>
<accession>A0A2B4SY43</accession>
<feature type="region of interest" description="Disordered" evidence="1">
    <location>
        <begin position="245"/>
        <end position="274"/>
    </location>
</feature>
<feature type="region of interest" description="Disordered" evidence="1">
    <location>
        <begin position="195"/>
        <end position="214"/>
    </location>
</feature>
<comment type="caution">
    <text evidence="3">The sequence shown here is derived from an EMBL/GenBank/DDBJ whole genome shotgun (WGS) entry which is preliminary data.</text>
</comment>
<organism evidence="3 4">
    <name type="scientific">Stylophora pistillata</name>
    <name type="common">Smooth cauliflower coral</name>
    <dbReference type="NCBI Taxonomy" id="50429"/>
    <lineage>
        <taxon>Eukaryota</taxon>
        <taxon>Metazoa</taxon>
        <taxon>Cnidaria</taxon>
        <taxon>Anthozoa</taxon>
        <taxon>Hexacorallia</taxon>
        <taxon>Scleractinia</taxon>
        <taxon>Astrocoeniina</taxon>
        <taxon>Pocilloporidae</taxon>
        <taxon>Stylophora</taxon>
    </lineage>
</organism>
<keyword evidence="2" id="KW-0472">Membrane</keyword>
<feature type="compositionally biased region" description="Polar residues" evidence="1">
    <location>
        <begin position="323"/>
        <end position="357"/>
    </location>
</feature>
<name>A0A2B4SY43_STYPI</name>
<feature type="region of interest" description="Disordered" evidence="1">
    <location>
        <begin position="323"/>
        <end position="374"/>
    </location>
</feature>
<keyword evidence="2" id="KW-0812">Transmembrane</keyword>
<evidence type="ECO:0000313" key="4">
    <source>
        <dbReference type="Proteomes" id="UP000225706"/>
    </source>
</evidence>
<evidence type="ECO:0000313" key="3">
    <source>
        <dbReference type="EMBL" id="PFX33800.1"/>
    </source>
</evidence>
<reference evidence="4" key="1">
    <citation type="journal article" date="2017" name="bioRxiv">
        <title>Comparative analysis of the genomes of Stylophora pistillata and Acropora digitifera provides evidence for extensive differences between species of corals.</title>
        <authorList>
            <person name="Voolstra C.R."/>
            <person name="Li Y."/>
            <person name="Liew Y.J."/>
            <person name="Baumgarten S."/>
            <person name="Zoccola D."/>
            <person name="Flot J.-F."/>
            <person name="Tambutte S."/>
            <person name="Allemand D."/>
            <person name="Aranda M."/>
        </authorList>
    </citation>
    <scope>NUCLEOTIDE SEQUENCE [LARGE SCALE GENOMIC DNA]</scope>
</reference>
<dbReference type="OrthoDB" id="5974563at2759"/>
<gene>
    <name evidence="3" type="ORF">AWC38_SpisGene1245</name>
</gene>